<name>A0ABQ7SB90_9ACAR</name>
<dbReference type="EMBL" id="JAIFTH010000104">
    <property type="protein sequence ID" value="KAG9510652.1"/>
    <property type="molecule type" value="Genomic_DNA"/>
</dbReference>
<comment type="subcellular location">
    <subcellularLocation>
        <location evidence="1">Mitochondrion inner membrane</location>
        <topology evidence="1">Peripheral membrane protein</topology>
    </subcellularLocation>
</comment>
<keyword evidence="5" id="KW-0653">Protein transport</keyword>
<evidence type="ECO:0000256" key="8">
    <source>
        <dbReference type="ARBA" id="ARBA00023136"/>
    </source>
</evidence>
<dbReference type="InterPro" id="IPR036869">
    <property type="entry name" value="J_dom_sf"/>
</dbReference>
<evidence type="ECO:0000256" key="3">
    <source>
        <dbReference type="ARBA" id="ARBA00022448"/>
    </source>
</evidence>
<dbReference type="PANTHER" id="PTHR12388:SF0">
    <property type="entry name" value="MITOCHONDRIAL IMPORT INNER MEMBRANE TRANSLOCASE SUBUNIT TIM16"/>
    <property type="match status" value="1"/>
</dbReference>
<gene>
    <name evidence="10" type="primary">pam16-a</name>
    <name evidence="10" type="ORF">GZH46_00795</name>
</gene>
<sequence>MAKIIVQIFIAGSQVVGRAFARALREELKAQKGAPSSQRPQPPPRPDEMSLDEAKRILNVDDLYPEVVGKNFRHLFEVNDKKRGGSFYLQSKIVRAKERIEKEIGTTIK</sequence>
<evidence type="ECO:0000313" key="11">
    <source>
        <dbReference type="Proteomes" id="UP000825002"/>
    </source>
</evidence>
<keyword evidence="4" id="KW-0999">Mitochondrion inner membrane</keyword>
<dbReference type="PANTHER" id="PTHR12388">
    <property type="entry name" value="MITOCHONDRIA ASSOCIATED GRANULOCYTE MACROPHAGE CSF SIGNALING MOLECULE"/>
    <property type="match status" value="1"/>
</dbReference>
<evidence type="ECO:0000313" key="10">
    <source>
        <dbReference type="EMBL" id="KAG9510652.1"/>
    </source>
</evidence>
<keyword evidence="8" id="KW-0472">Membrane</keyword>
<dbReference type="InterPro" id="IPR005341">
    <property type="entry name" value="Tim16"/>
</dbReference>
<dbReference type="Pfam" id="PF03656">
    <property type="entry name" value="Pam16"/>
    <property type="match status" value="1"/>
</dbReference>
<organism evidence="10 11">
    <name type="scientific">Fragariocoptes setiger</name>
    <dbReference type="NCBI Taxonomy" id="1670756"/>
    <lineage>
        <taxon>Eukaryota</taxon>
        <taxon>Metazoa</taxon>
        <taxon>Ecdysozoa</taxon>
        <taxon>Arthropoda</taxon>
        <taxon>Chelicerata</taxon>
        <taxon>Arachnida</taxon>
        <taxon>Acari</taxon>
        <taxon>Acariformes</taxon>
        <taxon>Trombidiformes</taxon>
        <taxon>Prostigmata</taxon>
        <taxon>Eupodina</taxon>
        <taxon>Eriophyoidea</taxon>
        <taxon>Phytoptidae</taxon>
        <taxon>Fragariocoptes</taxon>
    </lineage>
</organism>
<accession>A0ABQ7SB90</accession>
<protein>
    <submittedName>
        <fullName evidence="10">Mitochondrial import inner membrane translocase subunit tim16-A</fullName>
    </submittedName>
</protein>
<evidence type="ECO:0000256" key="9">
    <source>
        <dbReference type="SAM" id="MobiDB-lite"/>
    </source>
</evidence>
<proteinExistence type="inferred from homology"/>
<keyword evidence="7" id="KW-0496">Mitochondrion</keyword>
<evidence type="ECO:0000256" key="1">
    <source>
        <dbReference type="ARBA" id="ARBA00004637"/>
    </source>
</evidence>
<evidence type="ECO:0000256" key="4">
    <source>
        <dbReference type="ARBA" id="ARBA00022792"/>
    </source>
</evidence>
<evidence type="ECO:0000256" key="6">
    <source>
        <dbReference type="ARBA" id="ARBA00023010"/>
    </source>
</evidence>
<keyword evidence="3" id="KW-0813">Transport</keyword>
<feature type="non-terminal residue" evidence="10">
    <location>
        <position position="1"/>
    </location>
</feature>
<comment type="caution">
    <text evidence="10">The sequence shown here is derived from an EMBL/GenBank/DDBJ whole genome shotgun (WGS) entry which is preliminary data.</text>
</comment>
<dbReference type="Gene3D" id="1.10.287.110">
    <property type="entry name" value="DnaJ domain"/>
    <property type="match status" value="1"/>
</dbReference>
<keyword evidence="6" id="KW-0811">Translocation</keyword>
<evidence type="ECO:0000256" key="5">
    <source>
        <dbReference type="ARBA" id="ARBA00022927"/>
    </source>
</evidence>
<dbReference type="Proteomes" id="UP000825002">
    <property type="component" value="Unassembled WGS sequence"/>
</dbReference>
<keyword evidence="11" id="KW-1185">Reference proteome</keyword>
<evidence type="ECO:0000256" key="7">
    <source>
        <dbReference type="ARBA" id="ARBA00023128"/>
    </source>
</evidence>
<comment type="similarity">
    <text evidence="2">Belongs to the TIM16/PAM16 family.</text>
</comment>
<feature type="region of interest" description="Disordered" evidence="9">
    <location>
        <begin position="29"/>
        <end position="49"/>
    </location>
</feature>
<evidence type="ECO:0000256" key="2">
    <source>
        <dbReference type="ARBA" id="ARBA00008817"/>
    </source>
</evidence>
<reference evidence="10 11" key="1">
    <citation type="submission" date="2020-10" db="EMBL/GenBank/DDBJ databases">
        <authorList>
            <person name="Klimov P.B."/>
            <person name="Dyachkov S.M."/>
            <person name="Chetverikov P.E."/>
        </authorList>
    </citation>
    <scope>NUCLEOTIDE SEQUENCE [LARGE SCALE GENOMIC DNA]</scope>
    <source>
        <strain evidence="10">BMOC 18-1129-001#AD2665</strain>
        <tissue evidence="10">Entire mites</tissue>
    </source>
</reference>